<feature type="compositionally biased region" description="Basic residues" evidence="4">
    <location>
        <begin position="332"/>
        <end position="353"/>
    </location>
</feature>
<evidence type="ECO:0000259" key="5">
    <source>
        <dbReference type="PROSITE" id="PS50222"/>
    </source>
</evidence>
<dbReference type="Gene3D" id="1.10.238.10">
    <property type="entry name" value="EF-hand"/>
    <property type="match status" value="1"/>
</dbReference>
<dbReference type="PANTHER" id="PTHR23056:SF147">
    <property type="entry name" value="CALCINEURIN B-LIKE PROTEIN 8"/>
    <property type="match status" value="1"/>
</dbReference>
<keyword evidence="1 3" id="KW-0677">Repeat</keyword>
<comment type="caution">
    <text evidence="6">The sequence shown here is derived from an EMBL/GenBank/DDBJ whole genome shotgun (WGS) entry which is preliminary data.</text>
</comment>
<organism evidence="6 7">
    <name type="scientific">Hibiscus syriacus</name>
    <name type="common">Rose of Sharon</name>
    <dbReference type="NCBI Taxonomy" id="106335"/>
    <lineage>
        <taxon>Eukaryota</taxon>
        <taxon>Viridiplantae</taxon>
        <taxon>Streptophyta</taxon>
        <taxon>Embryophyta</taxon>
        <taxon>Tracheophyta</taxon>
        <taxon>Spermatophyta</taxon>
        <taxon>Magnoliopsida</taxon>
        <taxon>eudicotyledons</taxon>
        <taxon>Gunneridae</taxon>
        <taxon>Pentapetalae</taxon>
        <taxon>rosids</taxon>
        <taxon>malvids</taxon>
        <taxon>Malvales</taxon>
        <taxon>Malvaceae</taxon>
        <taxon>Malvoideae</taxon>
        <taxon>Hibiscus</taxon>
    </lineage>
</organism>
<keyword evidence="3" id="KW-0479">Metal-binding</keyword>
<dbReference type="GO" id="GO:0019722">
    <property type="term" value="P:calcium-mediated signaling"/>
    <property type="evidence" value="ECO:0007669"/>
    <property type="project" value="UniProtKB-UniRule"/>
</dbReference>
<feature type="domain" description="EF-hand" evidence="5">
    <location>
        <begin position="399"/>
        <end position="434"/>
    </location>
</feature>
<proteinExistence type="inferred from homology"/>
<dbReference type="PANTHER" id="PTHR23056">
    <property type="entry name" value="CALCINEURIN B"/>
    <property type="match status" value="1"/>
</dbReference>
<dbReference type="PROSITE" id="PS50222">
    <property type="entry name" value="EF_HAND_2"/>
    <property type="match status" value="1"/>
</dbReference>
<protein>
    <recommendedName>
        <fullName evidence="3">Calcineurin B-like protein</fullName>
    </recommendedName>
</protein>
<dbReference type="GO" id="GO:0019900">
    <property type="term" value="F:kinase binding"/>
    <property type="evidence" value="ECO:0007669"/>
    <property type="project" value="UniProtKB-UniRule"/>
</dbReference>
<dbReference type="InterPro" id="IPR002048">
    <property type="entry name" value="EF_hand_dom"/>
</dbReference>
<gene>
    <name evidence="6" type="ORF">F3Y22_tig00116971pilonHSYRG00738</name>
</gene>
<reference evidence="6" key="1">
    <citation type="submission" date="2019-09" db="EMBL/GenBank/DDBJ databases">
        <title>Draft genome information of white flower Hibiscus syriacus.</title>
        <authorList>
            <person name="Kim Y.-M."/>
        </authorList>
    </citation>
    <scope>NUCLEOTIDE SEQUENCE [LARGE SCALE GENOMIC DNA]</scope>
    <source>
        <strain evidence="6">YM2019G1</strain>
    </source>
</reference>
<name>A0A6A2XWF5_HIBSY</name>
<keyword evidence="3" id="KW-0106">Calcium</keyword>
<evidence type="ECO:0000313" key="6">
    <source>
        <dbReference type="EMBL" id="KAE8658534.1"/>
    </source>
</evidence>
<evidence type="ECO:0000256" key="1">
    <source>
        <dbReference type="ARBA" id="ARBA00022737"/>
    </source>
</evidence>
<evidence type="ECO:0000256" key="3">
    <source>
        <dbReference type="RuleBase" id="RU369080"/>
    </source>
</evidence>
<feature type="region of interest" description="Disordered" evidence="4">
    <location>
        <begin position="332"/>
        <end position="366"/>
    </location>
</feature>
<keyword evidence="3" id="KW-0472">Membrane</keyword>
<comment type="similarity">
    <text evidence="2 3">Belongs to the calcineurin regulatory subunit family.</text>
</comment>
<keyword evidence="7" id="KW-1185">Reference proteome</keyword>
<accession>A0A6A2XWF5</accession>
<evidence type="ECO:0000313" key="7">
    <source>
        <dbReference type="Proteomes" id="UP000436088"/>
    </source>
</evidence>
<sequence>MDIADINRISQIDVQMSNLQNAIQGRLRIPGNFLDVKGLEESPGDRIRKKISNRFIPSAHSTFVPRAFYLILLPGLSSRPFTSRKFPGLSGRVISPYVTKLDDRHNSDYCNHAAFRQWSPNLNPVDDSFKKLIAWIWIRLPSLPMEYYNPLALAKMGAIVGPEVYIHSPYYPTEQFKLVVRAKATHYILFEIKNHNDSKLHFNQKSRIHAAPTPNSIFPMSGYYWIGIVYNPNHGARKLRKTGQIRRRRGIIVSHQLYKLGWCSVYRIVVFYNAKVHGGSYTSRLCKTIFRTLYLKSVSQDLPASNFEKKGLKTLFIINNKDLAADERYKHLHRNRNRRKQHSSKAAVRRKQKEKTESGNGTDVYPWSGTRTDMLTVRAPKRAEIGDGMIRSLSTAGVVDNQALPSTMMEADTKRDGKIDEEEWREFVRKNPSIIKIMTLSCLKCVLNS</sequence>
<comment type="subcellular location">
    <subcellularLocation>
        <location evidence="3">Membrane</location>
    </subcellularLocation>
</comment>
<evidence type="ECO:0000256" key="4">
    <source>
        <dbReference type="SAM" id="MobiDB-lite"/>
    </source>
</evidence>
<comment type="subunit">
    <text evidence="3">Homodimer. Interacts with CIPK.</text>
</comment>
<comment type="function">
    <text evidence="3">Acts as a calcium sensor. CBL proteins interact with CIPK serine-threonine protein kinases. Binding of a CBL protein to the regulatory NAF domain of a CIPK protein lead to the activation of the kinase in a calcium-dependent manner.</text>
</comment>
<evidence type="ECO:0000256" key="2">
    <source>
        <dbReference type="ARBA" id="ARBA00023774"/>
    </source>
</evidence>
<dbReference type="AlphaFoldDB" id="A0A6A2XWF5"/>
<dbReference type="Proteomes" id="UP000436088">
    <property type="component" value="Unassembled WGS sequence"/>
</dbReference>
<dbReference type="GO" id="GO:0005509">
    <property type="term" value="F:calcium ion binding"/>
    <property type="evidence" value="ECO:0007669"/>
    <property type="project" value="UniProtKB-UniRule"/>
</dbReference>
<dbReference type="InterPro" id="IPR045198">
    <property type="entry name" value="CNBL1-10"/>
</dbReference>
<dbReference type="GO" id="GO:0016020">
    <property type="term" value="C:membrane"/>
    <property type="evidence" value="ECO:0007669"/>
    <property type="project" value="UniProtKB-SubCell"/>
</dbReference>
<dbReference type="EMBL" id="VEPZ02001744">
    <property type="protein sequence ID" value="KAE8658534.1"/>
    <property type="molecule type" value="Genomic_DNA"/>
</dbReference>